<name>A0ABX4ME34_9ACTO</name>
<feature type="domain" description="D-isomer specific 2-hydroxyacid dehydrogenase NAD-binding" evidence="3">
    <location>
        <begin position="131"/>
        <end position="295"/>
    </location>
</feature>
<keyword evidence="1" id="KW-0560">Oxidoreductase</keyword>
<dbReference type="CDD" id="cd12167">
    <property type="entry name" value="2-Hacid_dh_8"/>
    <property type="match status" value="1"/>
</dbReference>
<gene>
    <name evidence="4" type="ORF">BW737_002600</name>
</gene>
<dbReference type="EMBL" id="MTPX02000019">
    <property type="protein sequence ID" value="PHP53403.1"/>
    <property type="molecule type" value="Genomic_DNA"/>
</dbReference>
<dbReference type="Pfam" id="PF02826">
    <property type="entry name" value="2-Hacid_dh_C"/>
    <property type="match status" value="1"/>
</dbReference>
<dbReference type="InterPro" id="IPR006140">
    <property type="entry name" value="D-isomer_DH_NAD-bd"/>
</dbReference>
<dbReference type="InterPro" id="IPR036291">
    <property type="entry name" value="NAD(P)-bd_dom_sf"/>
</dbReference>
<keyword evidence="2" id="KW-0520">NAD</keyword>
<sequence>MPTPKIVLSVVDEHRKNFFTPDAIARLGSLGRLCLDPDPRNHATPRSRAALADAEVLITGWETGRLDGLLDTMPDLKLLVHSGGSVRDVVGPQLFDRGIRMSSQTRLNAEPVAEYTLAMIILAAKDVFATRRAYTELRDKPDGFWDAFPNIGLYGSTIGLIGLSRISRLVIEHLRPFHCVIKVHSNHLTGAEAKSLGVEPTTLEDLLRTSDVVSLHSASTPRTYRMLGAKQFAMMKDGATFINTARGAICDQEALIAELQKDRIRAIIDVTDPEVNVPDSPLWTLPNVFLTPHAAGSMGRELHRLGDGAVDDVANYLKGAPVAGEFTAEQYETRA</sequence>
<keyword evidence="5" id="KW-1185">Reference proteome</keyword>
<organism evidence="4 5">
    <name type="scientific">Actinomyces ruminis</name>
    <dbReference type="NCBI Taxonomy" id="1937003"/>
    <lineage>
        <taxon>Bacteria</taxon>
        <taxon>Bacillati</taxon>
        <taxon>Actinomycetota</taxon>
        <taxon>Actinomycetes</taxon>
        <taxon>Actinomycetales</taxon>
        <taxon>Actinomycetaceae</taxon>
        <taxon>Actinomyces</taxon>
    </lineage>
</organism>
<evidence type="ECO:0000256" key="2">
    <source>
        <dbReference type="ARBA" id="ARBA00023027"/>
    </source>
</evidence>
<dbReference type="SUPFAM" id="SSF51735">
    <property type="entry name" value="NAD(P)-binding Rossmann-fold domains"/>
    <property type="match status" value="1"/>
</dbReference>
<evidence type="ECO:0000256" key="1">
    <source>
        <dbReference type="ARBA" id="ARBA00023002"/>
    </source>
</evidence>
<dbReference type="Gene3D" id="3.40.50.720">
    <property type="entry name" value="NAD(P)-binding Rossmann-like Domain"/>
    <property type="match status" value="2"/>
</dbReference>
<dbReference type="InterPro" id="IPR050223">
    <property type="entry name" value="D-isomer_2-hydroxyacid_DH"/>
</dbReference>
<evidence type="ECO:0000313" key="5">
    <source>
        <dbReference type="Proteomes" id="UP000194577"/>
    </source>
</evidence>
<dbReference type="Proteomes" id="UP000194577">
    <property type="component" value="Unassembled WGS sequence"/>
</dbReference>
<reference evidence="4 5" key="1">
    <citation type="submission" date="2017-10" db="EMBL/GenBank/DDBJ databases">
        <title>Draft genome sequence of cellulolytic Actinomyces sp CtC72 isolated from cattle rumen fluid.</title>
        <authorList>
            <person name="Joshi A.J."/>
            <person name="Vasudevan G."/>
            <person name="Lanjekar V.B."/>
            <person name="Hivarkar S."/>
            <person name="Engineer A."/>
            <person name="Pore S.D."/>
            <person name="Dhakephalkar P.K."/>
            <person name="Dagar S."/>
        </authorList>
    </citation>
    <scope>NUCLEOTIDE SEQUENCE [LARGE SCALE GENOMIC DNA]</scope>
    <source>
        <strain evidence="5">CtC72</strain>
    </source>
</reference>
<accession>A0ABX4ME34</accession>
<dbReference type="SUPFAM" id="SSF52283">
    <property type="entry name" value="Formate/glycerate dehydrogenase catalytic domain-like"/>
    <property type="match status" value="1"/>
</dbReference>
<dbReference type="PANTHER" id="PTHR10996:SF178">
    <property type="entry name" value="2-HYDROXYACID DEHYDROGENASE YGL185C-RELATED"/>
    <property type="match status" value="1"/>
</dbReference>
<dbReference type="PANTHER" id="PTHR10996">
    <property type="entry name" value="2-HYDROXYACID DEHYDROGENASE-RELATED"/>
    <property type="match status" value="1"/>
</dbReference>
<proteinExistence type="predicted"/>
<dbReference type="RefSeq" id="WP_086614594.1">
    <property type="nucleotide sequence ID" value="NZ_MTPX02000019.1"/>
</dbReference>
<protein>
    <submittedName>
        <fullName evidence="4">Hydroxyacid dehydrogenase</fullName>
    </submittedName>
</protein>
<comment type="caution">
    <text evidence="4">The sequence shown here is derived from an EMBL/GenBank/DDBJ whole genome shotgun (WGS) entry which is preliminary data.</text>
</comment>
<evidence type="ECO:0000259" key="3">
    <source>
        <dbReference type="Pfam" id="PF02826"/>
    </source>
</evidence>
<evidence type="ECO:0000313" key="4">
    <source>
        <dbReference type="EMBL" id="PHP53403.1"/>
    </source>
</evidence>